<evidence type="ECO:0000313" key="2">
    <source>
        <dbReference type="EMBL" id="GBL75797.1"/>
    </source>
</evidence>
<accession>A0A4Y2A8B0</accession>
<reference evidence="2 3" key="1">
    <citation type="journal article" date="2019" name="Sci. Rep.">
        <title>Orb-weaving spider Araneus ventricosus genome elucidates the spidroin gene catalogue.</title>
        <authorList>
            <person name="Kono N."/>
            <person name="Nakamura H."/>
            <person name="Ohtoshi R."/>
            <person name="Moran D.A.P."/>
            <person name="Shinohara A."/>
            <person name="Yoshida Y."/>
            <person name="Fujiwara M."/>
            <person name="Mori M."/>
            <person name="Tomita M."/>
            <person name="Arakawa K."/>
        </authorList>
    </citation>
    <scope>NUCLEOTIDE SEQUENCE [LARGE SCALE GENOMIC DNA]</scope>
</reference>
<dbReference type="EMBL" id="BGPR01000008">
    <property type="protein sequence ID" value="GBL75797.1"/>
    <property type="molecule type" value="Genomic_DNA"/>
</dbReference>
<protein>
    <submittedName>
        <fullName evidence="2">Uncharacterized protein</fullName>
    </submittedName>
</protein>
<organism evidence="2 3">
    <name type="scientific">Araneus ventricosus</name>
    <name type="common">Orbweaver spider</name>
    <name type="synonym">Epeira ventricosa</name>
    <dbReference type="NCBI Taxonomy" id="182803"/>
    <lineage>
        <taxon>Eukaryota</taxon>
        <taxon>Metazoa</taxon>
        <taxon>Ecdysozoa</taxon>
        <taxon>Arthropoda</taxon>
        <taxon>Chelicerata</taxon>
        <taxon>Arachnida</taxon>
        <taxon>Araneae</taxon>
        <taxon>Araneomorphae</taxon>
        <taxon>Entelegynae</taxon>
        <taxon>Araneoidea</taxon>
        <taxon>Araneidae</taxon>
        <taxon>Araneus</taxon>
    </lineage>
</organism>
<keyword evidence="1" id="KW-1133">Transmembrane helix</keyword>
<sequence>MLRKASEFSSSYHSAEVAAANNRAAPEFFFLLLLHVKSLLLQVTLIYFVVAEVQCESSWPPIGNRRSTTHVIITLNVARSELDEKHRGNYSCHESRTVLPSVG</sequence>
<dbReference type="AlphaFoldDB" id="A0A4Y2A8B0"/>
<evidence type="ECO:0000256" key="1">
    <source>
        <dbReference type="SAM" id="Phobius"/>
    </source>
</evidence>
<proteinExistence type="predicted"/>
<keyword evidence="1" id="KW-0472">Membrane</keyword>
<name>A0A4Y2A8B0_ARAVE</name>
<feature type="transmembrane region" description="Helical" evidence="1">
    <location>
        <begin position="28"/>
        <end position="50"/>
    </location>
</feature>
<dbReference type="Proteomes" id="UP000499080">
    <property type="component" value="Unassembled WGS sequence"/>
</dbReference>
<keyword evidence="1" id="KW-0812">Transmembrane</keyword>
<comment type="caution">
    <text evidence="2">The sequence shown here is derived from an EMBL/GenBank/DDBJ whole genome shotgun (WGS) entry which is preliminary data.</text>
</comment>
<evidence type="ECO:0000313" key="3">
    <source>
        <dbReference type="Proteomes" id="UP000499080"/>
    </source>
</evidence>
<gene>
    <name evidence="2" type="ORF">AVEN_155081_1</name>
</gene>
<keyword evidence="3" id="KW-1185">Reference proteome</keyword>